<dbReference type="Gene3D" id="2.20.25.240">
    <property type="match status" value="1"/>
</dbReference>
<dbReference type="OrthoDB" id="6368175at2759"/>
<name>A0A8J2S8B0_9CRUS</name>
<proteinExistence type="predicted"/>
<accession>A0A8J2S8B0</accession>
<gene>
    <name evidence="7" type="ORF">DGAL_LOCUS16333</name>
</gene>
<keyword evidence="8" id="KW-1185">Reference proteome</keyword>
<reference evidence="7" key="1">
    <citation type="submission" date="2021-11" db="EMBL/GenBank/DDBJ databases">
        <authorList>
            <person name="Schell T."/>
        </authorList>
    </citation>
    <scope>NUCLEOTIDE SEQUENCE</scope>
    <source>
        <strain evidence="7">M5</strain>
    </source>
</reference>
<dbReference type="InterPro" id="IPR018289">
    <property type="entry name" value="MULE_transposase_dom"/>
</dbReference>
<feature type="region of interest" description="Disordered" evidence="4">
    <location>
        <begin position="1"/>
        <end position="25"/>
    </location>
</feature>
<dbReference type="PROSITE" id="PS50089">
    <property type="entry name" value="ZF_RING_2"/>
    <property type="match status" value="1"/>
</dbReference>
<dbReference type="GO" id="GO:0008270">
    <property type="term" value="F:zinc ion binding"/>
    <property type="evidence" value="ECO:0007669"/>
    <property type="project" value="UniProtKB-KW"/>
</dbReference>
<keyword evidence="5" id="KW-0472">Membrane</keyword>
<feature type="region of interest" description="Disordered" evidence="4">
    <location>
        <begin position="623"/>
        <end position="652"/>
    </location>
</feature>
<evidence type="ECO:0000313" key="8">
    <source>
        <dbReference type="Proteomes" id="UP000789390"/>
    </source>
</evidence>
<dbReference type="Proteomes" id="UP000789390">
    <property type="component" value="Unassembled WGS sequence"/>
</dbReference>
<dbReference type="EMBL" id="CAKKLH010000328">
    <property type="protein sequence ID" value="CAH0112598.1"/>
    <property type="molecule type" value="Genomic_DNA"/>
</dbReference>
<dbReference type="Pfam" id="PF10551">
    <property type="entry name" value="MULE"/>
    <property type="match status" value="1"/>
</dbReference>
<evidence type="ECO:0000256" key="3">
    <source>
        <dbReference type="PROSITE-ProRule" id="PRU00175"/>
    </source>
</evidence>
<dbReference type="SUPFAM" id="SSF57850">
    <property type="entry name" value="RING/U-box"/>
    <property type="match status" value="1"/>
</dbReference>
<feature type="region of interest" description="Disordered" evidence="4">
    <location>
        <begin position="667"/>
        <end position="745"/>
    </location>
</feature>
<sequence>MNSQFTPKTVAGRSTEGFHEPSSRRITRKTTGTVCGLIIHSGWIIRVVTGLLWRVDQLRISVTSTTAKAVITAIFTAIVTAIIKAIITAIFTASITMWNGEGEEDFPVVAEVPASRRTGVNYNSERGYIYHKQKTLLDEIVFICKNQKKVNGNCNARLRKNRQTGVFRKDGSAHNHPPESQLQQQLAFINACAQEALVSRDPPREIFDRIRRQFPGLIVSYNDAMQRRIQRVKRSVQPRIPTTIDEAAELIMEHPEYKDAFEGGVFYQGRVQTADGRDAFVFLSPKLLPEIAQTMELQADGTFKSLPLFFKQLFTLHISRFGQVYPFAFVLMNKKTRLLYDAVLDKILTVYDDLYPDVYLNVERLMSDFENAIQSSCEQAFVGCTCIGCWFHYGQAIWRRVQKYGLTGAYRSTPTVRHIVKEMIALALLPADAILAGFQDIKNTHREDLRRESAEIQAAIKRLMDYYYAYWIDTITPEGFSVFQMPNRTNNLVEAWHRWFNKRCGGSHLNFWDFIHALKESENAKMRDYQADEIKGADYIKPKTPFQRRRDSQIAENERLYLASDRKAEDIRNFLVRARYFTEPDLSAPVEDGVALHQEGHQDQPDGTVEPVVQRRQRYLAGTARPAAPLDNGVADEPVNPADPVENADPNVPADVAVPAEQEAPLDINGADGLEETANQPAPTGRGHRRRRPPASLSPGGDFVLPPSRRPRLEPNTAAIRPAASSGTVRGRRGRGRETRSQPNVRGRTAAVAALCTVCKVNPRNTVFYPCGFFLCNHCSSNIREGDGMCPHCNEHAEQSVNVIM</sequence>
<dbReference type="PANTHER" id="PTHR47160">
    <property type="entry name" value="PUTATIVE-RELATED"/>
    <property type="match status" value="1"/>
</dbReference>
<evidence type="ECO:0000313" key="7">
    <source>
        <dbReference type="EMBL" id="CAH0112598.1"/>
    </source>
</evidence>
<dbReference type="AlphaFoldDB" id="A0A8J2S8B0"/>
<dbReference type="Pfam" id="PF13920">
    <property type="entry name" value="zf-C3HC4_3"/>
    <property type="match status" value="1"/>
</dbReference>
<organism evidence="7 8">
    <name type="scientific">Daphnia galeata</name>
    <dbReference type="NCBI Taxonomy" id="27404"/>
    <lineage>
        <taxon>Eukaryota</taxon>
        <taxon>Metazoa</taxon>
        <taxon>Ecdysozoa</taxon>
        <taxon>Arthropoda</taxon>
        <taxon>Crustacea</taxon>
        <taxon>Branchiopoda</taxon>
        <taxon>Diplostraca</taxon>
        <taxon>Cladocera</taxon>
        <taxon>Anomopoda</taxon>
        <taxon>Daphniidae</taxon>
        <taxon>Daphnia</taxon>
    </lineage>
</organism>
<evidence type="ECO:0000256" key="4">
    <source>
        <dbReference type="SAM" id="MobiDB-lite"/>
    </source>
</evidence>
<feature type="transmembrane region" description="Helical" evidence="5">
    <location>
        <begin position="67"/>
        <end position="91"/>
    </location>
</feature>
<comment type="caution">
    <text evidence="7">The sequence shown here is derived from an EMBL/GenBank/DDBJ whole genome shotgun (WGS) entry which is preliminary data.</text>
</comment>
<keyword evidence="2" id="KW-0862">Zinc</keyword>
<keyword evidence="5" id="KW-1133">Transmembrane helix</keyword>
<keyword evidence="1 3" id="KW-0479">Metal-binding</keyword>
<dbReference type="Gene3D" id="3.30.40.10">
    <property type="entry name" value="Zinc/RING finger domain, C3HC4 (zinc finger)"/>
    <property type="match status" value="1"/>
</dbReference>
<dbReference type="InterPro" id="IPR001841">
    <property type="entry name" value="Znf_RING"/>
</dbReference>
<keyword evidence="5" id="KW-0812">Transmembrane</keyword>
<feature type="domain" description="RING-type" evidence="6">
    <location>
        <begin position="756"/>
        <end position="794"/>
    </location>
</feature>
<evidence type="ECO:0000256" key="2">
    <source>
        <dbReference type="ARBA" id="ARBA00022833"/>
    </source>
</evidence>
<dbReference type="InterPro" id="IPR013083">
    <property type="entry name" value="Znf_RING/FYVE/PHD"/>
</dbReference>
<evidence type="ECO:0000256" key="1">
    <source>
        <dbReference type="ARBA" id="ARBA00022771"/>
    </source>
</evidence>
<dbReference type="PANTHER" id="PTHR47160:SF8">
    <property type="entry name" value="MULE TRANSPOSASE DOMAIN-CONTAINING PROTEIN"/>
    <property type="match status" value="1"/>
</dbReference>
<keyword evidence="1 3" id="KW-0863">Zinc-finger</keyword>
<evidence type="ECO:0000256" key="5">
    <source>
        <dbReference type="SAM" id="Phobius"/>
    </source>
</evidence>
<protein>
    <recommendedName>
        <fullName evidence="6">RING-type domain-containing protein</fullName>
    </recommendedName>
</protein>
<evidence type="ECO:0000259" key="6">
    <source>
        <dbReference type="PROSITE" id="PS50089"/>
    </source>
</evidence>